<keyword evidence="13" id="KW-0496">Mitochondrion</keyword>
<dbReference type="PANTHER" id="PTHR12418:SF19">
    <property type="entry name" value="ACYL-COENZYME A THIOESTERASE THEM4"/>
    <property type="match status" value="1"/>
</dbReference>
<keyword evidence="5" id="KW-1003">Cell membrane</keyword>
<keyword evidence="7" id="KW-0053">Apoptosis</keyword>
<evidence type="ECO:0000256" key="20">
    <source>
        <dbReference type="ARBA" id="ARBA00040123"/>
    </source>
</evidence>
<evidence type="ECO:0000256" key="4">
    <source>
        <dbReference type="ARBA" id="ARBA00004637"/>
    </source>
</evidence>
<dbReference type="InterPro" id="IPR029069">
    <property type="entry name" value="HotDog_dom_sf"/>
</dbReference>
<evidence type="ECO:0000256" key="17">
    <source>
        <dbReference type="ARBA" id="ARBA00037002"/>
    </source>
</evidence>
<comment type="catalytic activity">
    <reaction evidence="25">
        <text>dodecanoyl-CoA + H2O = dodecanoate + CoA + H(+)</text>
        <dbReference type="Rhea" id="RHEA:30135"/>
        <dbReference type="ChEBI" id="CHEBI:15377"/>
        <dbReference type="ChEBI" id="CHEBI:15378"/>
        <dbReference type="ChEBI" id="CHEBI:18262"/>
        <dbReference type="ChEBI" id="CHEBI:57287"/>
        <dbReference type="ChEBI" id="CHEBI:57375"/>
    </reaction>
    <physiologicalReaction direction="left-to-right" evidence="25">
        <dbReference type="Rhea" id="RHEA:30136"/>
    </physiologicalReaction>
</comment>
<evidence type="ECO:0000256" key="18">
    <source>
        <dbReference type="ARBA" id="ARBA00038456"/>
    </source>
</evidence>
<evidence type="ECO:0000256" key="5">
    <source>
        <dbReference type="ARBA" id="ARBA00022475"/>
    </source>
</evidence>
<keyword evidence="6" id="KW-0963">Cytoplasm</keyword>
<dbReference type="InterPro" id="IPR052365">
    <property type="entry name" value="THEM4/THEM5_acyl-CoA_thioest"/>
</dbReference>
<keyword evidence="12" id="KW-0443">Lipid metabolism</keyword>
<name>A0ABM4D2M5_HYDVU</name>
<dbReference type="InterPro" id="IPR006683">
    <property type="entry name" value="Thioestr_dom"/>
</dbReference>
<keyword evidence="28" id="KW-1185">Reference proteome</keyword>
<organism evidence="28 29">
    <name type="scientific">Hydra vulgaris</name>
    <name type="common">Hydra</name>
    <name type="synonym">Hydra attenuata</name>
    <dbReference type="NCBI Taxonomy" id="6087"/>
    <lineage>
        <taxon>Eukaryota</taxon>
        <taxon>Metazoa</taxon>
        <taxon>Cnidaria</taxon>
        <taxon>Hydrozoa</taxon>
        <taxon>Hydroidolina</taxon>
        <taxon>Anthoathecata</taxon>
        <taxon>Aplanulata</taxon>
        <taxon>Hydridae</taxon>
        <taxon>Hydra</taxon>
    </lineage>
</organism>
<dbReference type="Proteomes" id="UP001652625">
    <property type="component" value="Chromosome 12"/>
</dbReference>
<comment type="subcellular location">
    <subcellularLocation>
        <location evidence="3">Cell projection</location>
        <location evidence="3">Ruffle membrane</location>
    </subcellularLocation>
    <subcellularLocation>
        <location evidence="1">Cytoplasm</location>
    </subcellularLocation>
    <subcellularLocation>
        <location evidence="4">Mitochondrion inner membrane</location>
        <topology evidence="4">Peripheral membrane protein</topology>
    </subcellularLocation>
    <subcellularLocation>
        <location evidence="2">Mitochondrion intermembrane space</location>
    </subcellularLocation>
</comment>
<evidence type="ECO:0000256" key="13">
    <source>
        <dbReference type="ARBA" id="ARBA00023128"/>
    </source>
</evidence>
<dbReference type="Gene3D" id="3.10.129.10">
    <property type="entry name" value="Hotdog Thioesterase"/>
    <property type="match status" value="1"/>
</dbReference>
<evidence type="ECO:0000313" key="29">
    <source>
        <dbReference type="RefSeq" id="XP_065668517.1"/>
    </source>
</evidence>
<gene>
    <name evidence="29" type="primary">LOC136088551</name>
</gene>
<evidence type="ECO:0000256" key="10">
    <source>
        <dbReference type="ARBA" id="ARBA00022832"/>
    </source>
</evidence>
<evidence type="ECO:0000256" key="3">
    <source>
        <dbReference type="ARBA" id="ARBA00004632"/>
    </source>
</evidence>
<keyword evidence="15" id="KW-0966">Cell projection</keyword>
<evidence type="ECO:0000256" key="16">
    <source>
        <dbReference type="ARBA" id="ARBA00035852"/>
    </source>
</evidence>
<reference evidence="29" key="1">
    <citation type="submission" date="2025-08" db="UniProtKB">
        <authorList>
            <consortium name="RefSeq"/>
        </authorList>
    </citation>
    <scope>IDENTIFICATION</scope>
</reference>
<evidence type="ECO:0000256" key="9">
    <source>
        <dbReference type="ARBA" id="ARBA00022801"/>
    </source>
</evidence>
<comment type="catalytic activity">
    <reaction evidence="22">
        <text>octanoyl-CoA + H2O = octanoate + CoA + H(+)</text>
        <dbReference type="Rhea" id="RHEA:30143"/>
        <dbReference type="ChEBI" id="CHEBI:15377"/>
        <dbReference type="ChEBI" id="CHEBI:15378"/>
        <dbReference type="ChEBI" id="CHEBI:25646"/>
        <dbReference type="ChEBI" id="CHEBI:57287"/>
        <dbReference type="ChEBI" id="CHEBI:57386"/>
    </reaction>
    <physiologicalReaction direction="left-to-right" evidence="22">
        <dbReference type="Rhea" id="RHEA:30144"/>
    </physiologicalReaction>
</comment>
<keyword evidence="14" id="KW-0472">Membrane</keyword>
<evidence type="ECO:0000256" key="6">
    <source>
        <dbReference type="ARBA" id="ARBA00022490"/>
    </source>
</evidence>
<evidence type="ECO:0000256" key="15">
    <source>
        <dbReference type="ARBA" id="ARBA00023273"/>
    </source>
</evidence>
<comment type="catalytic activity">
    <reaction evidence="24">
        <text>decanoyl-CoA + H2O = decanoate + CoA + H(+)</text>
        <dbReference type="Rhea" id="RHEA:40059"/>
        <dbReference type="ChEBI" id="CHEBI:15377"/>
        <dbReference type="ChEBI" id="CHEBI:15378"/>
        <dbReference type="ChEBI" id="CHEBI:27689"/>
        <dbReference type="ChEBI" id="CHEBI:57287"/>
        <dbReference type="ChEBI" id="CHEBI:61430"/>
    </reaction>
    <physiologicalReaction direction="left-to-right" evidence="24">
        <dbReference type="Rhea" id="RHEA:40060"/>
    </physiologicalReaction>
</comment>
<keyword evidence="9" id="KW-0378">Hydrolase</keyword>
<evidence type="ECO:0000256" key="19">
    <source>
        <dbReference type="ARBA" id="ARBA00038848"/>
    </source>
</evidence>
<feature type="domain" description="Thioesterase" evidence="27">
    <location>
        <begin position="123"/>
        <end position="194"/>
    </location>
</feature>
<dbReference type="PANTHER" id="PTHR12418">
    <property type="entry name" value="ACYL-COENZYME A THIOESTERASE THEM4"/>
    <property type="match status" value="1"/>
</dbReference>
<comment type="catalytic activity">
    <reaction evidence="16">
        <text>(5Z,8Z,11Z,14Z)-eicosatetraenoyl-CoA + H2O = (5Z,8Z,11Z,14Z)-eicosatetraenoate + CoA + H(+)</text>
        <dbReference type="Rhea" id="RHEA:40151"/>
        <dbReference type="ChEBI" id="CHEBI:15377"/>
        <dbReference type="ChEBI" id="CHEBI:15378"/>
        <dbReference type="ChEBI" id="CHEBI:32395"/>
        <dbReference type="ChEBI" id="CHEBI:57287"/>
        <dbReference type="ChEBI" id="CHEBI:57368"/>
    </reaction>
    <physiologicalReaction direction="left-to-right" evidence="16">
        <dbReference type="Rhea" id="RHEA:40152"/>
    </physiologicalReaction>
</comment>
<dbReference type="SUPFAM" id="SSF54637">
    <property type="entry name" value="Thioesterase/thiol ester dehydrase-isomerase"/>
    <property type="match status" value="1"/>
</dbReference>
<keyword evidence="11" id="KW-0809">Transit peptide</keyword>
<sequence>MIQSLCKIQVSCFKNFKYMKNICCPVTAIQKKSFACISNNDEKSDTTQTWPKEAVACYNKLENLVHKHNWEKYNLHNWKGESAGKHYGVYKDINIYQGSFFYSKTEKKAKAVITYGPYSEGFFGHVHGGAIATHHDEITGIVGSLLGTCVTANLNINYKSRLLIGQTTLYSGELEKVEGRKVYIKSKVTCPEEKTLYSEATAILIMINNS</sequence>
<evidence type="ECO:0000256" key="2">
    <source>
        <dbReference type="ARBA" id="ARBA00004569"/>
    </source>
</evidence>
<dbReference type="RefSeq" id="XP_065668517.1">
    <property type="nucleotide sequence ID" value="XM_065812445.1"/>
</dbReference>
<evidence type="ECO:0000256" key="23">
    <source>
        <dbReference type="ARBA" id="ARBA00047734"/>
    </source>
</evidence>
<accession>A0ABM4D2M5</accession>
<evidence type="ECO:0000256" key="8">
    <source>
        <dbReference type="ARBA" id="ARBA00022792"/>
    </source>
</evidence>
<evidence type="ECO:0000256" key="22">
    <source>
        <dbReference type="ARBA" id="ARBA00047588"/>
    </source>
</evidence>
<evidence type="ECO:0000256" key="12">
    <source>
        <dbReference type="ARBA" id="ARBA00023098"/>
    </source>
</evidence>
<evidence type="ECO:0000256" key="26">
    <source>
        <dbReference type="ARBA" id="ARBA00048180"/>
    </source>
</evidence>
<comment type="catalytic activity">
    <reaction evidence="23">
        <text>hexadecanoyl-CoA + H2O = hexadecanoate + CoA + H(+)</text>
        <dbReference type="Rhea" id="RHEA:16645"/>
        <dbReference type="ChEBI" id="CHEBI:7896"/>
        <dbReference type="ChEBI" id="CHEBI:15377"/>
        <dbReference type="ChEBI" id="CHEBI:15378"/>
        <dbReference type="ChEBI" id="CHEBI:57287"/>
        <dbReference type="ChEBI" id="CHEBI:57379"/>
        <dbReference type="EC" id="3.1.2.2"/>
    </reaction>
    <physiologicalReaction direction="left-to-right" evidence="23">
        <dbReference type="Rhea" id="RHEA:16646"/>
    </physiologicalReaction>
</comment>
<evidence type="ECO:0000256" key="24">
    <source>
        <dbReference type="ARBA" id="ARBA00047969"/>
    </source>
</evidence>
<comment type="catalytic activity">
    <reaction evidence="26">
        <text>tetradecanoyl-CoA + H2O = tetradecanoate + CoA + H(+)</text>
        <dbReference type="Rhea" id="RHEA:40119"/>
        <dbReference type="ChEBI" id="CHEBI:15377"/>
        <dbReference type="ChEBI" id="CHEBI:15378"/>
        <dbReference type="ChEBI" id="CHEBI:30807"/>
        <dbReference type="ChEBI" id="CHEBI:57287"/>
        <dbReference type="ChEBI" id="CHEBI:57385"/>
    </reaction>
    <physiologicalReaction direction="left-to-right" evidence="26">
        <dbReference type="Rhea" id="RHEA:40120"/>
    </physiologicalReaction>
</comment>
<evidence type="ECO:0000256" key="7">
    <source>
        <dbReference type="ARBA" id="ARBA00022703"/>
    </source>
</evidence>
<evidence type="ECO:0000256" key="11">
    <source>
        <dbReference type="ARBA" id="ARBA00022946"/>
    </source>
</evidence>
<protein>
    <recommendedName>
        <fullName evidence="20">Acyl-coenzyme A thioesterase THEM4</fullName>
        <ecNumber evidence="19">3.1.2.2</ecNumber>
    </recommendedName>
    <alternativeName>
        <fullName evidence="21">Thioesterase superfamily member 4</fullName>
    </alternativeName>
</protein>
<evidence type="ECO:0000256" key="1">
    <source>
        <dbReference type="ARBA" id="ARBA00004496"/>
    </source>
</evidence>
<proteinExistence type="inferred from homology"/>
<evidence type="ECO:0000313" key="28">
    <source>
        <dbReference type="Proteomes" id="UP001652625"/>
    </source>
</evidence>
<evidence type="ECO:0000256" key="14">
    <source>
        <dbReference type="ARBA" id="ARBA00023136"/>
    </source>
</evidence>
<dbReference type="GeneID" id="136088551"/>
<evidence type="ECO:0000256" key="25">
    <source>
        <dbReference type="ARBA" id="ARBA00048074"/>
    </source>
</evidence>
<keyword evidence="8" id="KW-0999">Mitochondrion inner membrane</keyword>
<dbReference type="EC" id="3.1.2.2" evidence="19"/>
<comment type="similarity">
    <text evidence="18">Belongs to the THEM4/THEM5 thioesterase family.</text>
</comment>
<comment type="catalytic activity">
    <reaction evidence="17">
        <text>(9Z)-octadecenoyl-CoA + H2O = (9Z)-octadecenoate + CoA + H(+)</text>
        <dbReference type="Rhea" id="RHEA:40139"/>
        <dbReference type="ChEBI" id="CHEBI:15377"/>
        <dbReference type="ChEBI" id="CHEBI:15378"/>
        <dbReference type="ChEBI" id="CHEBI:30823"/>
        <dbReference type="ChEBI" id="CHEBI:57287"/>
        <dbReference type="ChEBI" id="CHEBI:57387"/>
    </reaction>
    <physiologicalReaction direction="left-to-right" evidence="17">
        <dbReference type="Rhea" id="RHEA:40140"/>
    </physiologicalReaction>
</comment>
<dbReference type="CDD" id="cd03443">
    <property type="entry name" value="PaaI_thioesterase"/>
    <property type="match status" value="1"/>
</dbReference>
<evidence type="ECO:0000256" key="21">
    <source>
        <dbReference type="ARBA" id="ARBA00043210"/>
    </source>
</evidence>
<evidence type="ECO:0000259" key="27">
    <source>
        <dbReference type="Pfam" id="PF03061"/>
    </source>
</evidence>
<dbReference type="Pfam" id="PF03061">
    <property type="entry name" value="4HBT"/>
    <property type="match status" value="1"/>
</dbReference>
<keyword evidence="10" id="KW-0276">Fatty acid metabolism</keyword>